<dbReference type="AlphaFoldDB" id="A0A8H6YQC2"/>
<accession>A0A8H6YQC2</accession>
<sequence>MRVSLPLLCLRRPYRVRKPDAQLRERQHLDPTASPIPILISIHPPSAASLPPTPSRTALYGGDMSQMRSEPTSPARRGCCNHQDYRDEGWIQCDDAWGGETRPRATSYGAGRRTISMPDF</sequence>
<protein>
    <submittedName>
        <fullName evidence="2">Uncharacterized protein</fullName>
    </submittedName>
</protein>
<name>A0A8H6YQC2_9AGAR</name>
<proteinExistence type="predicted"/>
<feature type="region of interest" description="Disordered" evidence="1">
    <location>
        <begin position="101"/>
        <end position="120"/>
    </location>
</feature>
<dbReference type="EMBL" id="JACAZH010000007">
    <property type="protein sequence ID" value="KAF7364268.1"/>
    <property type="molecule type" value="Genomic_DNA"/>
</dbReference>
<gene>
    <name evidence="2" type="ORF">MSAN_01086600</name>
</gene>
<keyword evidence="3" id="KW-1185">Reference proteome</keyword>
<reference evidence="2" key="1">
    <citation type="submission" date="2020-05" db="EMBL/GenBank/DDBJ databases">
        <title>Mycena genomes resolve the evolution of fungal bioluminescence.</title>
        <authorList>
            <person name="Tsai I.J."/>
        </authorList>
    </citation>
    <scope>NUCLEOTIDE SEQUENCE</scope>
    <source>
        <strain evidence="2">160909Yilan</strain>
    </source>
</reference>
<evidence type="ECO:0000313" key="2">
    <source>
        <dbReference type="EMBL" id="KAF7364268.1"/>
    </source>
</evidence>
<evidence type="ECO:0000256" key="1">
    <source>
        <dbReference type="SAM" id="MobiDB-lite"/>
    </source>
</evidence>
<organism evidence="2 3">
    <name type="scientific">Mycena sanguinolenta</name>
    <dbReference type="NCBI Taxonomy" id="230812"/>
    <lineage>
        <taxon>Eukaryota</taxon>
        <taxon>Fungi</taxon>
        <taxon>Dikarya</taxon>
        <taxon>Basidiomycota</taxon>
        <taxon>Agaricomycotina</taxon>
        <taxon>Agaricomycetes</taxon>
        <taxon>Agaricomycetidae</taxon>
        <taxon>Agaricales</taxon>
        <taxon>Marasmiineae</taxon>
        <taxon>Mycenaceae</taxon>
        <taxon>Mycena</taxon>
    </lineage>
</organism>
<evidence type="ECO:0000313" key="3">
    <source>
        <dbReference type="Proteomes" id="UP000623467"/>
    </source>
</evidence>
<dbReference type="Proteomes" id="UP000623467">
    <property type="component" value="Unassembled WGS sequence"/>
</dbReference>
<comment type="caution">
    <text evidence="2">The sequence shown here is derived from an EMBL/GenBank/DDBJ whole genome shotgun (WGS) entry which is preliminary data.</text>
</comment>